<comment type="caution">
    <text evidence="3">The sequence shown here is derived from an EMBL/GenBank/DDBJ whole genome shotgun (WGS) entry which is preliminary data.</text>
</comment>
<dbReference type="Proteomes" id="UP001153069">
    <property type="component" value="Unassembled WGS sequence"/>
</dbReference>
<dbReference type="PANTHER" id="PTHR36851:SF1">
    <property type="entry name" value="GLYCO_TRANS_2-LIKE DOMAIN-CONTAINING PROTEIN"/>
    <property type="match status" value="1"/>
</dbReference>
<feature type="compositionally biased region" description="Basic and acidic residues" evidence="1">
    <location>
        <begin position="803"/>
        <end position="831"/>
    </location>
</feature>
<evidence type="ECO:0000256" key="1">
    <source>
        <dbReference type="SAM" id="MobiDB-lite"/>
    </source>
</evidence>
<dbReference type="SUPFAM" id="SSF53448">
    <property type="entry name" value="Nucleotide-diphospho-sugar transferases"/>
    <property type="match status" value="1"/>
</dbReference>
<name>A0A9N8H9F3_9STRA</name>
<gene>
    <name evidence="3" type="ORF">SEMRO_273_G105210.1</name>
</gene>
<dbReference type="EMBL" id="CAICTM010000272">
    <property type="protein sequence ID" value="CAB9506633.1"/>
    <property type="molecule type" value="Genomic_DNA"/>
</dbReference>
<reference evidence="3" key="1">
    <citation type="submission" date="2020-06" db="EMBL/GenBank/DDBJ databases">
        <authorList>
            <consortium name="Plant Systems Biology data submission"/>
        </authorList>
    </citation>
    <scope>NUCLEOTIDE SEQUENCE</scope>
    <source>
        <strain evidence="3">D6</strain>
    </source>
</reference>
<keyword evidence="2" id="KW-1133">Transmembrane helix</keyword>
<keyword evidence="2" id="KW-0812">Transmembrane</keyword>
<feature type="transmembrane region" description="Helical" evidence="2">
    <location>
        <begin position="284"/>
        <end position="303"/>
    </location>
</feature>
<feature type="transmembrane region" description="Helical" evidence="2">
    <location>
        <begin position="315"/>
        <end position="336"/>
    </location>
</feature>
<feature type="region of interest" description="Disordered" evidence="1">
    <location>
        <begin position="57"/>
        <end position="93"/>
    </location>
</feature>
<keyword evidence="4" id="KW-1185">Reference proteome</keyword>
<dbReference type="InterPro" id="IPR029044">
    <property type="entry name" value="Nucleotide-diphossugar_trans"/>
</dbReference>
<feature type="transmembrane region" description="Helical" evidence="2">
    <location>
        <begin position="746"/>
        <end position="767"/>
    </location>
</feature>
<protein>
    <recommendedName>
        <fullName evidence="5">Glycosyltransferase 2-like domain-containing protein</fullName>
    </recommendedName>
</protein>
<evidence type="ECO:0008006" key="5">
    <source>
        <dbReference type="Google" id="ProtNLM"/>
    </source>
</evidence>
<dbReference type="AlphaFoldDB" id="A0A9N8H9F3"/>
<feature type="transmembrane region" description="Helical" evidence="2">
    <location>
        <begin position="550"/>
        <end position="571"/>
    </location>
</feature>
<evidence type="ECO:0000256" key="2">
    <source>
        <dbReference type="SAM" id="Phobius"/>
    </source>
</evidence>
<feature type="transmembrane region" description="Helical" evidence="2">
    <location>
        <begin position="706"/>
        <end position="726"/>
    </location>
</feature>
<proteinExistence type="predicted"/>
<evidence type="ECO:0000313" key="4">
    <source>
        <dbReference type="Proteomes" id="UP001153069"/>
    </source>
</evidence>
<keyword evidence="2" id="KW-0472">Membrane</keyword>
<dbReference type="OrthoDB" id="5819478at2759"/>
<sequence>MGQAIGSLKDEAFVQDYANFPSIADYEDDASSDDEPSLAPSFQSCFSDELTRHLKKQIWRRQVAPEPPEGGSTYTTTHRDAPGRAPSGDYVDDDWDDEEALPIGTIAASRCPEAAPAPVAAGQPILLLEDTQSTTAVGQPILHKDTESTAPSAAAAAVSHSGDWTLAHGEVMALLGEIKKSLRDSTSLTINRTDSQESGDTSKVDEFPTWSMDHEVQVNKMKVYPDNAKLGGGRRSFLNKTRSVKSKKSSKLKSIFKKDRNMNDQSIPTFDANKKKNRQLRWNLLWALGVFGTILGLGFAPLWMDKVWGCQQSWIFTSTIFTIMDLVFLVSAILAWPNLYAEVIEFFHTNSQHRYLQTSELTPSGQHINKNAMEEELNPDTGVPTITHLVVMTGYKEPVDLIAATLDTVAAQTRAKSIIMVIGWEERTPDYESKMEFFHNRYGHSFFRLIQTVHPYGLKGEIAGTCSNANWAVRQSTTTMRDEGMPLDPDTTLLTKLDTDTMFLPTHFDVLQREFMKLPKHERLDRMYQSVLSFNLGLDERWFFTRVTGILRTFFILGFLVPYNISAMSIYSMSLSLARRGNYWLPHYQMEDVIQNLNLMSSLGKRVKINLIPLPTISGPTSGETFRKELFEWRWQARRWTVGSAEVYHYYVVKFLKGKLGFWRGLEYGFCYVLYYGAILCVIGLYQFCATIAVSFDTCNQDRTSFLWPILMVLKYTVVFGTAFLADYIHRKIIGVEEKALQGLWGWIRSIFHWLSAPLVLLAYNIVEAVAIIELSYYGRDICGHDASDKGALVGGGGSDSQKQAESKTEELEVDCARKRSGELNETHAEGESGMPALVAMQKPGQ</sequence>
<accession>A0A9N8H9F3</accession>
<dbReference type="PANTHER" id="PTHR36851">
    <property type="entry name" value="UNNAMED PRODUCT"/>
    <property type="match status" value="1"/>
</dbReference>
<evidence type="ECO:0000313" key="3">
    <source>
        <dbReference type="EMBL" id="CAB9506633.1"/>
    </source>
</evidence>
<organism evidence="3 4">
    <name type="scientific">Seminavis robusta</name>
    <dbReference type="NCBI Taxonomy" id="568900"/>
    <lineage>
        <taxon>Eukaryota</taxon>
        <taxon>Sar</taxon>
        <taxon>Stramenopiles</taxon>
        <taxon>Ochrophyta</taxon>
        <taxon>Bacillariophyta</taxon>
        <taxon>Bacillariophyceae</taxon>
        <taxon>Bacillariophycidae</taxon>
        <taxon>Naviculales</taxon>
        <taxon>Naviculaceae</taxon>
        <taxon>Seminavis</taxon>
    </lineage>
</organism>
<feature type="transmembrane region" description="Helical" evidence="2">
    <location>
        <begin position="673"/>
        <end position="694"/>
    </location>
</feature>
<feature type="region of interest" description="Disordered" evidence="1">
    <location>
        <begin position="794"/>
        <end position="846"/>
    </location>
</feature>